<proteinExistence type="predicted"/>
<gene>
    <name evidence="1" type="ORF">CYLTODRAFT_427098</name>
</gene>
<dbReference type="Proteomes" id="UP000054007">
    <property type="component" value="Unassembled WGS sequence"/>
</dbReference>
<reference evidence="1 2" key="1">
    <citation type="journal article" date="2015" name="Fungal Genet. Biol.">
        <title>Evolution of novel wood decay mechanisms in Agaricales revealed by the genome sequences of Fistulina hepatica and Cylindrobasidium torrendii.</title>
        <authorList>
            <person name="Floudas D."/>
            <person name="Held B.W."/>
            <person name="Riley R."/>
            <person name="Nagy L.G."/>
            <person name="Koehler G."/>
            <person name="Ransdell A.S."/>
            <person name="Younus H."/>
            <person name="Chow J."/>
            <person name="Chiniquy J."/>
            <person name="Lipzen A."/>
            <person name="Tritt A."/>
            <person name="Sun H."/>
            <person name="Haridas S."/>
            <person name="LaButti K."/>
            <person name="Ohm R.A."/>
            <person name="Kues U."/>
            <person name="Blanchette R.A."/>
            <person name="Grigoriev I.V."/>
            <person name="Minto R.E."/>
            <person name="Hibbett D.S."/>
        </authorList>
    </citation>
    <scope>NUCLEOTIDE SEQUENCE [LARGE SCALE GENOMIC DNA]</scope>
    <source>
        <strain evidence="1 2">FP15055 ss-10</strain>
    </source>
</reference>
<accession>A0A0D7AWH2</accession>
<organism evidence="1 2">
    <name type="scientific">Cylindrobasidium torrendii FP15055 ss-10</name>
    <dbReference type="NCBI Taxonomy" id="1314674"/>
    <lineage>
        <taxon>Eukaryota</taxon>
        <taxon>Fungi</taxon>
        <taxon>Dikarya</taxon>
        <taxon>Basidiomycota</taxon>
        <taxon>Agaricomycotina</taxon>
        <taxon>Agaricomycetes</taxon>
        <taxon>Agaricomycetidae</taxon>
        <taxon>Agaricales</taxon>
        <taxon>Marasmiineae</taxon>
        <taxon>Physalacriaceae</taxon>
        <taxon>Cylindrobasidium</taxon>
    </lineage>
</organism>
<keyword evidence="2" id="KW-1185">Reference proteome</keyword>
<evidence type="ECO:0000313" key="1">
    <source>
        <dbReference type="EMBL" id="KIY62179.1"/>
    </source>
</evidence>
<name>A0A0D7AWH2_9AGAR</name>
<protein>
    <submittedName>
        <fullName evidence="1">Uncharacterized protein</fullName>
    </submittedName>
</protein>
<evidence type="ECO:0000313" key="2">
    <source>
        <dbReference type="Proteomes" id="UP000054007"/>
    </source>
</evidence>
<dbReference type="AlphaFoldDB" id="A0A0D7AWH2"/>
<sequence length="53" mass="5853">MTTVLACSELDGDLRYVNACAQCNSRMRSGIGFSYRLPDTHTCNADWAANRPV</sequence>
<dbReference type="EMBL" id="KN880815">
    <property type="protein sequence ID" value="KIY62179.1"/>
    <property type="molecule type" value="Genomic_DNA"/>
</dbReference>